<evidence type="ECO:0000256" key="7">
    <source>
        <dbReference type="SAM" id="SignalP"/>
    </source>
</evidence>
<keyword evidence="7" id="KW-0732">Signal</keyword>
<feature type="compositionally biased region" description="Low complexity" evidence="5">
    <location>
        <begin position="971"/>
        <end position="981"/>
    </location>
</feature>
<dbReference type="AlphaFoldDB" id="A0A1Y2A587"/>
<evidence type="ECO:0000259" key="8">
    <source>
        <dbReference type="Pfam" id="PF13886"/>
    </source>
</evidence>
<evidence type="ECO:0000313" key="10">
    <source>
        <dbReference type="Proteomes" id="UP000193144"/>
    </source>
</evidence>
<feature type="compositionally biased region" description="Polar residues" evidence="5">
    <location>
        <begin position="892"/>
        <end position="906"/>
    </location>
</feature>
<evidence type="ECO:0000256" key="6">
    <source>
        <dbReference type="SAM" id="Phobius"/>
    </source>
</evidence>
<feature type="compositionally biased region" description="Polar residues" evidence="5">
    <location>
        <begin position="833"/>
        <end position="844"/>
    </location>
</feature>
<feature type="transmembrane region" description="Helical" evidence="6">
    <location>
        <begin position="320"/>
        <end position="338"/>
    </location>
</feature>
<feature type="region of interest" description="Disordered" evidence="5">
    <location>
        <begin position="392"/>
        <end position="419"/>
    </location>
</feature>
<feature type="region of interest" description="Disordered" evidence="5">
    <location>
        <begin position="970"/>
        <end position="989"/>
    </location>
</feature>
<feature type="compositionally biased region" description="Polar residues" evidence="5">
    <location>
        <begin position="485"/>
        <end position="497"/>
    </location>
</feature>
<feature type="transmembrane region" description="Helical" evidence="6">
    <location>
        <begin position="124"/>
        <end position="145"/>
    </location>
</feature>
<feature type="compositionally biased region" description="Polar residues" evidence="5">
    <location>
        <begin position="673"/>
        <end position="699"/>
    </location>
</feature>
<dbReference type="Pfam" id="PF13886">
    <property type="entry name" value="TM7S3_TM198"/>
    <property type="match status" value="1"/>
</dbReference>
<name>A0A1Y2A587_9PLEO</name>
<feature type="compositionally biased region" description="Polar residues" evidence="5">
    <location>
        <begin position="707"/>
        <end position="723"/>
    </location>
</feature>
<proteinExistence type="predicted"/>
<feature type="domain" description="TM7S3/TM198-like" evidence="8">
    <location>
        <begin position="132"/>
        <end position="335"/>
    </location>
</feature>
<evidence type="ECO:0000256" key="2">
    <source>
        <dbReference type="ARBA" id="ARBA00022692"/>
    </source>
</evidence>
<evidence type="ECO:0000256" key="3">
    <source>
        <dbReference type="ARBA" id="ARBA00022989"/>
    </source>
</evidence>
<feature type="compositionally biased region" description="Acidic residues" evidence="5">
    <location>
        <begin position="531"/>
        <end position="540"/>
    </location>
</feature>
<keyword evidence="2 6" id="KW-0812">Transmembrane</keyword>
<dbReference type="Proteomes" id="UP000193144">
    <property type="component" value="Unassembled WGS sequence"/>
</dbReference>
<feature type="compositionally biased region" description="Basic and acidic residues" evidence="5">
    <location>
        <begin position="1004"/>
        <end position="1017"/>
    </location>
</feature>
<feature type="region of interest" description="Disordered" evidence="5">
    <location>
        <begin position="996"/>
        <end position="1017"/>
    </location>
</feature>
<feature type="transmembrane region" description="Helical" evidence="6">
    <location>
        <begin position="210"/>
        <end position="226"/>
    </location>
</feature>
<dbReference type="EMBL" id="MCFA01000011">
    <property type="protein sequence ID" value="ORY17662.1"/>
    <property type="molecule type" value="Genomic_DNA"/>
</dbReference>
<keyword evidence="3 6" id="KW-1133">Transmembrane helix</keyword>
<feature type="compositionally biased region" description="Low complexity" evidence="5">
    <location>
        <begin position="31"/>
        <end position="60"/>
    </location>
</feature>
<feature type="transmembrane region" description="Helical" evidence="6">
    <location>
        <begin position="152"/>
        <end position="175"/>
    </location>
</feature>
<feature type="compositionally biased region" description="Low complexity" evidence="5">
    <location>
        <begin position="615"/>
        <end position="625"/>
    </location>
</feature>
<reference evidence="9 10" key="1">
    <citation type="submission" date="2016-07" db="EMBL/GenBank/DDBJ databases">
        <title>Pervasive Adenine N6-methylation of Active Genes in Fungi.</title>
        <authorList>
            <consortium name="DOE Joint Genome Institute"/>
            <person name="Mondo S.J."/>
            <person name="Dannebaum R.O."/>
            <person name="Kuo R.C."/>
            <person name="Labutti K."/>
            <person name="Haridas S."/>
            <person name="Kuo A."/>
            <person name="Salamov A."/>
            <person name="Ahrendt S.R."/>
            <person name="Lipzen A."/>
            <person name="Sullivan W."/>
            <person name="Andreopoulos W.B."/>
            <person name="Clum A."/>
            <person name="Lindquist E."/>
            <person name="Daum C."/>
            <person name="Ramamoorthy G.K."/>
            <person name="Gryganskyi A."/>
            <person name="Culley D."/>
            <person name="Magnuson J.K."/>
            <person name="James T.Y."/>
            <person name="O'Malley M.A."/>
            <person name="Stajich J.E."/>
            <person name="Spatafora J.W."/>
            <person name="Visel A."/>
            <person name="Grigoriev I.V."/>
        </authorList>
    </citation>
    <scope>NUCLEOTIDE SEQUENCE [LARGE SCALE GENOMIC DNA]</scope>
    <source>
        <strain evidence="9 10">CBS 115471</strain>
    </source>
</reference>
<protein>
    <recommendedName>
        <fullName evidence="8">TM7S3/TM198-like domain-containing protein</fullName>
    </recommendedName>
</protein>
<dbReference type="OrthoDB" id="102260at2759"/>
<feature type="compositionally biased region" description="Polar residues" evidence="5">
    <location>
        <begin position="395"/>
        <end position="410"/>
    </location>
</feature>
<feature type="region of interest" description="Disordered" evidence="5">
    <location>
        <begin position="756"/>
        <end position="906"/>
    </location>
</feature>
<feature type="compositionally biased region" description="Basic and acidic residues" evidence="5">
    <location>
        <begin position="589"/>
        <end position="598"/>
    </location>
</feature>
<feature type="compositionally biased region" description="Basic residues" evidence="5">
    <location>
        <begin position="474"/>
        <end position="484"/>
    </location>
</feature>
<feature type="compositionally biased region" description="Basic and acidic residues" evidence="5">
    <location>
        <begin position="652"/>
        <end position="663"/>
    </location>
</feature>
<sequence>MRSICYLLACLALAFSLEAAALHNAAIARQDGPQSSQPSESPKPTNIQSSQSAVSFTQSSVKETVSARPSEQASKTQSNAAAGSSSAAPSTIIQAPISTAPGEPAPSQSAAADSTSPLPIQPKITPAVGLAGAILLISGVVYTVIGIKNKWLYVFFSAAYLTSLAVTVLIVYLMSPPVSDAVQAAFFVAAFFSGLIFGALALVFSDITDGLGCMLGGFCLSMWFLTLKEGGLIASATGRAIFIGTMTFAGFSLSFSHYTRTYGLICSISFAGATITVLGIDCLSRAGWKEFWLYLWGLNSNTFPLNTNTYPITRALRVEIAIVILLCAFGLVSQLRLWKLVKERREKSAAQRIEHDQNAQREEEELGRKIEDNFTRERAQWEATYADKGIPDSSYIGSSNGSYPKTSTSIQEKRGSGTDSMEMVDFAAQQNSGIKADVSRAPSKHAGTGPSVTVTVLRDDEIQQIDEDGNPIAPKKRQSKRHSGSTRTSTEIKSAESNGLPRSASTRSSLRASVVPPPVVVPLPFTIPKEEDGENQDDDNSSVSAVLESISESVRDGKPSKRLSVAPIRKRLSVGRQVSDGSVSQEALIESRIEDDRASSVAATMDNEDEDDHASMSQYSASQSALGLKTVEESEAPETSNPDASKNVQTPSEEKTIKRREQDDTGEVPATTGPANIQLLTASTDPNPTSTPQKPASPTSRRHSGSKEQGSVAPSGSSQTGSHVASLKKGSLPEKMSKVALSYRTNEWAKHLELAEKPELDDIPEPESPGVGVDHGFQESAAPVNAELIQPAPMALVNPKRNSSGNNPYRNSNLVRSASNLSRYSQMEPPQALSRTPSAVTLASPTVPHSAFPAGGIPRSGSATKLRSNRNPPTTLLSQTLVESPVEDSLAMSHNATPSPPTHNTLMSQRDALVRNRVTSQPLSGYASTPNLPLRGQDTSSTRALRSENIEQPSIADRMRAMNQENMTLAQQKQLIQSQKQPSASLQRQTSWGIGANAQGFDSHQPKRDSTTDQGRRESMLASWRESMRHETVPAQTIAISEESRRAAMISDARQKEMEKQQQAMASTYRDTMMGNMMRSGQMQEAHREAMRRLQANASKNA</sequence>
<evidence type="ECO:0000256" key="4">
    <source>
        <dbReference type="ARBA" id="ARBA00023136"/>
    </source>
</evidence>
<dbReference type="InterPro" id="IPR025256">
    <property type="entry name" value="TM7S3/TM198-like_dom"/>
</dbReference>
<feature type="compositionally biased region" description="Polar residues" evidence="5">
    <location>
        <begin position="61"/>
        <end position="77"/>
    </location>
</feature>
<dbReference type="GO" id="GO:0016020">
    <property type="term" value="C:membrane"/>
    <property type="evidence" value="ECO:0007669"/>
    <property type="project" value="UniProtKB-SubCell"/>
</dbReference>
<feature type="signal peptide" evidence="7">
    <location>
        <begin position="1"/>
        <end position="19"/>
    </location>
</feature>
<evidence type="ECO:0000256" key="1">
    <source>
        <dbReference type="ARBA" id="ARBA00004141"/>
    </source>
</evidence>
<feature type="compositionally biased region" description="Polar residues" evidence="5">
    <location>
        <begin position="921"/>
        <end position="944"/>
    </location>
</feature>
<feature type="compositionally biased region" description="Polar residues" evidence="5">
    <location>
        <begin position="861"/>
        <end position="882"/>
    </location>
</feature>
<evidence type="ECO:0000313" key="9">
    <source>
        <dbReference type="EMBL" id="ORY17662.1"/>
    </source>
</evidence>
<dbReference type="PANTHER" id="PTHR39469:SF1">
    <property type="entry name" value="DUF4203 DOMAIN-CONTAINING PROTEIN"/>
    <property type="match status" value="1"/>
</dbReference>
<dbReference type="PANTHER" id="PTHR39469">
    <property type="entry name" value="CHROMOSOME 1, WHOLE GENOME SHOTGUN SEQUENCE"/>
    <property type="match status" value="1"/>
</dbReference>
<comment type="subcellular location">
    <subcellularLocation>
        <location evidence="1">Membrane</location>
        <topology evidence="1">Multi-pass membrane protein</topology>
    </subcellularLocation>
</comment>
<keyword evidence="10" id="KW-1185">Reference proteome</keyword>
<feature type="region of interest" description="Disordered" evidence="5">
    <location>
        <begin position="31"/>
        <end position="88"/>
    </location>
</feature>
<feature type="region of interest" description="Disordered" evidence="5">
    <location>
        <begin position="921"/>
        <end position="953"/>
    </location>
</feature>
<gene>
    <name evidence="9" type="ORF">BCR34DRAFT_23313</name>
</gene>
<dbReference type="STRING" id="1231657.A0A1Y2A587"/>
<feature type="compositionally biased region" description="Polar residues" evidence="5">
    <location>
        <begin position="637"/>
        <end position="651"/>
    </location>
</feature>
<feature type="chain" id="PRO_5012553488" description="TM7S3/TM198-like domain-containing protein" evidence="7">
    <location>
        <begin position="20"/>
        <end position="1102"/>
    </location>
</feature>
<feature type="transmembrane region" description="Helical" evidence="6">
    <location>
        <begin position="181"/>
        <end position="203"/>
    </location>
</feature>
<feature type="transmembrane region" description="Helical" evidence="6">
    <location>
        <begin position="262"/>
        <end position="288"/>
    </location>
</feature>
<keyword evidence="4 6" id="KW-0472">Membrane</keyword>
<organism evidence="9 10">
    <name type="scientific">Clohesyomyces aquaticus</name>
    <dbReference type="NCBI Taxonomy" id="1231657"/>
    <lineage>
        <taxon>Eukaryota</taxon>
        <taxon>Fungi</taxon>
        <taxon>Dikarya</taxon>
        <taxon>Ascomycota</taxon>
        <taxon>Pezizomycotina</taxon>
        <taxon>Dothideomycetes</taxon>
        <taxon>Pleosporomycetidae</taxon>
        <taxon>Pleosporales</taxon>
        <taxon>Lindgomycetaceae</taxon>
        <taxon>Clohesyomyces</taxon>
    </lineage>
</organism>
<feature type="compositionally biased region" description="Low complexity" evidence="5">
    <location>
        <begin position="78"/>
        <end position="88"/>
    </location>
</feature>
<comment type="caution">
    <text evidence="9">The sequence shown here is derived from an EMBL/GenBank/DDBJ whole genome shotgun (WGS) entry which is preliminary data.</text>
</comment>
<feature type="compositionally biased region" description="Low complexity" evidence="5">
    <location>
        <begin position="502"/>
        <end position="514"/>
    </location>
</feature>
<feature type="region of interest" description="Disordered" evidence="5">
    <location>
        <begin position="433"/>
        <end position="734"/>
    </location>
</feature>
<accession>A0A1Y2A587</accession>
<feature type="compositionally biased region" description="Polar residues" evidence="5">
    <location>
        <begin position="800"/>
        <end position="825"/>
    </location>
</feature>
<evidence type="ECO:0000256" key="5">
    <source>
        <dbReference type="SAM" id="MobiDB-lite"/>
    </source>
</evidence>